<dbReference type="Proteomes" id="UP000182360">
    <property type="component" value="Unassembled WGS sequence"/>
</dbReference>
<sequence length="366" mass="42584">MNIEKKNFIQEYIKQLKREIYLFNKGSSDEATLFDLITEIVGVFSKDFPDLQKDLSFNNGTAMRDARIVLGLLNKELIENSIPEQTNTDYSENIDILNQLRIETASFKDTALTWEKHGNICNYFEQLEQSLNDNNIKAIKVCLQLIDDWYNQTLERIINARYCSHKNEHKNNAAKIKQFLDKVSLIPDNCIIQNEDTLKAKTSNKSIIFISHSSADKKYGDALRKFIIGLGVKDEQLIYTSHPLNKIPLDKNIYEYLRENFNNKVFMIILWSDTYLESPACLNEMGAAWVTQSDYTNIYNPNFTFGNPKYHQCAVDTRKMGAVLRNDEHCKANMIELKNKISKLFNLKIDEKHFMVLLDEFIKDIE</sequence>
<evidence type="ECO:0000313" key="2">
    <source>
        <dbReference type="Proteomes" id="UP000182360"/>
    </source>
</evidence>
<reference evidence="1 2" key="1">
    <citation type="submission" date="2016-10" db="EMBL/GenBank/DDBJ databases">
        <authorList>
            <person name="de Groot N.N."/>
        </authorList>
    </citation>
    <scope>NUCLEOTIDE SEQUENCE [LARGE SCALE GENOMIC DNA]</scope>
    <source>
        <strain evidence="1 2">B25</strain>
    </source>
</reference>
<dbReference type="OrthoDB" id="4772211at2"/>
<protein>
    <submittedName>
        <fullName evidence="1">TIR domain-containing protein</fullName>
    </submittedName>
</protein>
<accession>A0A1H9B819</accession>
<dbReference type="Gene3D" id="3.40.50.10140">
    <property type="entry name" value="Toll/interleukin-1 receptor homology (TIR) domain"/>
    <property type="match status" value="1"/>
</dbReference>
<proteinExistence type="predicted"/>
<evidence type="ECO:0000313" key="1">
    <source>
        <dbReference type="EMBL" id="SEP84965.1"/>
    </source>
</evidence>
<dbReference type="RefSeq" id="WP_074640746.1">
    <property type="nucleotide sequence ID" value="NZ_FOFU01000001.1"/>
</dbReference>
<organism evidence="1 2">
    <name type="scientific">Treponema bryantii</name>
    <dbReference type="NCBI Taxonomy" id="163"/>
    <lineage>
        <taxon>Bacteria</taxon>
        <taxon>Pseudomonadati</taxon>
        <taxon>Spirochaetota</taxon>
        <taxon>Spirochaetia</taxon>
        <taxon>Spirochaetales</taxon>
        <taxon>Treponemataceae</taxon>
        <taxon>Treponema</taxon>
    </lineage>
</organism>
<dbReference type="InterPro" id="IPR035897">
    <property type="entry name" value="Toll_tir_struct_dom_sf"/>
</dbReference>
<keyword evidence="2" id="KW-1185">Reference proteome</keyword>
<name>A0A1H9B819_9SPIR</name>
<dbReference type="AlphaFoldDB" id="A0A1H9B819"/>
<dbReference type="SUPFAM" id="SSF52200">
    <property type="entry name" value="Toll/Interleukin receptor TIR domain"/>
    <property type="match status" value="1"/>
</dbReference>
<dbReference type="EMBL" id="FOFU01000001">
    <property type="protein sequence ID" value="SEP84965.1"/>
    <property type="molecule type" value="Genomic_DNA"/>
</dbReference>
<gene>
    <name evidence="1" type="ORF">SAMN04487977_101606</name>
</gene>